<evidence type="ECO:0000313" key="1">
    <source>
        <dbReference type="EMBL" id="KAJ7561993.1"/>
    </source>
</evidence>
<accession>A0ACC2E651</accession>
<proteinExistence type="predicted"/>
<evidence type="ECO:0000313" key="2">
    <source>
        <dbReference type="Proteomes" id="UP001162992"/>
    </source>
</evidence>
<gene>
    <name evidence="1" type="ORF">O6H91_03G051500</name>
</gene>
<protein>
    <submittedName>
        <fullName evidence="1">Uncharacterized protein</fullName>
    </submittedName>
</protein>
<dbReference type="EMBL" id="CM055094">
    <property type="protein sequence ID" value="KAJ7561993.1"/>
    <property type="molecule type" value="Genomic_DNA"/>
</dbReference>
<organism evidence="1 2">
    <name type="scientific">Diphasiastrum complanatum</name>
    <name type="common">Issler's clubmoss</name>
    <name type="synonym">Lycopodium complanatum</name>
    <dbReference type="NCBI Taxonomy" id="34168"/>
    <lineage>
        <taxon>Eukaryota</taxon>
        <taxon>Viridiplantae</taxon>
        <taxon>Streptophyta</taxon>
        <taxon>Embryophyta</taxon>
        <taxon>Tracheophyta</taxon>
        <taxon>Lycopodiopsida</taxon>
        <taxon>Lycopodiales</taxon>
        <taxon>Lycopodiaceae</taxon>
        <taxon>Lycopodioideae</taxon>
        <taxon>Diphasiastrum</taxon>
    </lineage>
</organism>
<comment type="caution">
    <text evidence="1">The sequence shown here is derived from an EMBL/GenBank/DDBJ whole genome shotgun (WGS) entry which is preliminary data.</text>
</comment>
<reference evidence="2" key="1">
    <citation type="journal article" date="2024" name="Proc. Natl. Acad. Sci. U.S.A.">
        <title>Extraordinary preservation of gene collinearity over three hundred million years revealed in homosporous lycophytes.</title>
        <authorList>
            <person name="Li C."/>
            <person name="Wickell D."/>
            <person name="Kuo L.Y."/>
            <person name="Chen X."/>
            <person name="Nie B."/>
            <person name="Liao X."/>
            <person name="Peng D."/>
            <person name="Ji J."/>
            <person name="Jenkins J."/>
            <person name="Williams M."/>
            <person name="Shu S."/>
            <person name="Plott C."/>
            <person name="Barry K."/>
            <person name="Rajasekar S."/>
            <person name="Grimwood J."/>
            <person name="Han X."/>
            <person name="Sun S."/>
            <person name="Hou Z."/>
            <person name="He W."/>
            <person name="Dai G."/>
            <person name="Sun C."/>
            <person name="Schmutz J."/>
            <person name="Leebens-Mack J.H."/>
            <person name="Li F.W."/>
            <person name="Wang L."/>
        </authorList>
    </citation>
    <scope>NUCLEOTIDE SEQUENCE [LARGE SCALE GENOMIC DNA]</scope>
    <source>
        <strain evidence="2">cv. PW_Plant_1</strain>
    </source>
</reference>
<sequence length="341" mass="37357">MAQRVSACELCSASMEGKAVCGRCSFANRFGRYSSTNLVAGRTRTYPGMAKASFGESAQVGQKKYSLEEAFQLILKSSECCIKVYQSSEAAVPVAAVEENISSWFERIFTNSSSNDGEENVAKTKVYFQVVSREEYNNISESKMDNSVATFPLSSGGKIQYQSEDKLHKDFVHFLSRIVTKQTARGLIVAQAKEKVEASTILEDAQGAADKIDTTVLVIVTPRPIRNKATQNYNAKDVSDCCKTSSTNRTTPTVGSTDGHCFGAQIQAQAHLNGKHVLSENSSEGKKDPAAISVHYEHFSSSRKKEHKTEYSDVPQLARRRQAMKPSQPTISAAADLFRSS</sequence>
<dbReference type="Proteomes" id="UP001162992">
    <property type="component" value="Chromosome 3"/>
</dbReference>
<name>A0ACC2E651_DIPCM</name>
<keyword evidence="2" id="KW-1185">Reference proteome</keyword>